<organism evidence="2 3">
    <name type="scientific">Streptomyces fructofermentans</name>
    <dbReference type="NCBI Taxonomy" id="152141"/>
    <lineage>
        <taxon>Bacteria</taxon>
        <taxon>Bacillati</taxon>
        <taxon>Actinomycetota</taxon>
        <taxon>Actinomycetes</taxon>
        <taxon>Kitasatosporales</taxon>
        <taxon>Streptomycetaceae</taxon>
        <taxon>Streptomyces</taxon>
    </lineage>
</organism>
<sequence length="103" mass="10371">MESPDPTAAARPAGTDPAATVRPVTDPTAADGAVPVPEAGGPAGPRPLDFVDDPAVRAELARRMAELAELLDEAGEALGGILQDVRRGFDSAARSRGADGPST</sequence>
<gene>
    <name evidence="2" type="ORF">GCM10010515_01700</name>
</gene>
<keyword evidence="3" id="KW-1185">Reference proteome</keyword>
<name>A0A918K027_9ACTN</name>
<comment type="caution">
    <text evidence="2">The sequence shown here is derived from an EMBL/GenBank/DDBJ whole genome shotgun (WGS) entry which is preliminary data.</text>
</comment>
<reference evidence="2" key="1">
    <citation type="journal article" date="2014" name="Int. J. Syst. Evol. Microbiol.">
        <title>Complete genome sequence of Corynebacterium casei LMG S-19264T (=DSM 44701T), isolated from a smear-ripened cheese.</title>
        <authorList>
            <consortium name="US DOE Joint Genome Institute (JGI-PGF)"/>
            <person name="Walter F."/>
            <person name="Albersmeier A."/>
            <person name="Kalinowski J."/>
            <person name="Ruckert C."/>
        </authorList>
    </citation>
    <scope>NUCLEOTIDE SEQUENCE</scope>
    <source>
        <strain evidence="2">JCM 4956</strain>
    </source>
</reference>
<dbReference type="AlphaFoldDB" id="A0A918K027"/>
<feature type="compositionally biased region" description="Low complexity" evidence="1">
    <location>
        <begin position="1"/>
        <end position="20"/>
    </location>
</feature>
<evidence type="ECO:0000313" key="2">
    <source>
        <dbReference type="EMBL" id="GGX39034.1"/>
    </source>
</evidence>
<dbReference type="Proteomes" id="UP000645555">
    <property type="component" value="Unassembled WGS sequence"/>
</dbReference>
<proteinExistence type="predicted"/>
<accession>A0A918K027</accession>
<protein>
    <submittedName>
        <fullName evidence="2">Uncharacterized protein</fullName>
    </submittedName>
</protein>
<evidence type="ECO:0000256" key="1">
    <source>
        <dbReference type="SAM" id="MobiDB-lite"/>
    </source>
</evidence>
<feature type="compositionally biased region" description="Low complexity" evidence="1">
    <location>
        <begin position="29"/>
        <end position="40"/>
    </location>
</feature>
<feature type="region of interest" description="Disordered" evidence="1">
    <location>
        <begin position="1"/>
        <end position="50"/>
    </location>
</feature>
<dbReference type="EMBL" id="BMWD01000001">
    <property type="protein sequence ID" value="GGX39034.1"/>
    <property type="molecule type" value="Genomic_DNA"/>
</dbReference>
<evidence type="ECO:0000313" key="3">
    <source>
        <dbReference type="Proteomes" id="UP000645555"/>
    </source>
</evidence>
<reference evidence="2" key="2">
    <citation type="submission" date="2020-09" db="EMBL/GenBank/DDBJ databases">
        <authorList>
            <person name="Sun Q."/>
            <person name="Ohkuma M."/>
        </authorList>
    </citation>
    <scope>NUCLEOTIDE SEQUENCE</scope>
    <source>
        <strain evidence="2">JCM 4956</strain>
    </source>
</reference>